<comment type="caution">
    <text evidence="7">The sequence shown here is derived from an EMBL/GenBank/DDBJ whole genome shotgun (WGS) entry which is preliminary data.</text>
</comment>
<organism evidence="7 8">
    <name type="scientific">Coniochaeta hoffmannii</name>
    <dbReference type="NCBI Taxonomy" id="91930"/>
    <lineage>
        <taxon>Eukaryota</taxon>
        <taxon>Fungi</taxon>
        <taxon>Dikarya</taxon>
        <taxon>Ascomycota</taxon>
        <taxon>Pezizomycotina</taxon>
        <taxon>Sordariomycetes</taxon>
        <taxon>Sordariomycetidae</taxon>
        <taxon>Coniochaetales</taxon>
        <taxon>Coniochaetaceae</taxon>
        <taxon>Coniochaeta</taxon>
    </lineage>
</organism>
<dbReference type="PROSITE" id="PS51296">
    <property type="entry name" value="RIESKE"/>
    <property type="match status" value="1"/>
</dbReference>
<evidence type="ECO:0000256" key="3">
    <source>
        <dbReference type="ARBA" id="ARBA00023004"/>
    </source>
</evidence>
<evidence type="ECO:0000313" key="7">
    <source>
        <dbReference type="EMBL" id="KAJ9157145.1"/>
    </source>
</evidence>
<reference evidence="7" key="1">
    <citation type="submission" date="2022-07" db="EMBL/GenBank/DDBJ databases">
        <title>Fungi with potential for degradation of polypropylene.</title>
        <authorList>
            <person name="Gostincar C."/>
        </authorList>
    </citation>
    <scope>NUCLEOTIDE SEQUENCE</scope>
    <source>
        <strain evidence="7">EXF-13287</strain>
    </source>
</reference>
<dbReference type="SUPFAM" id="SSF50022">
    <property type="entry name" value="ISP domain"/>
    <property type="match status" value="1"/>
</dbReference>
<dbReference type="InterPro" id="IPR036922">
    <property type="entry name" value="Rieske_2Fe-2S_sf"/>
</dbReference>
<keyword evidence="4" id="KW-0411">Iron-sulfur</keyword>
<dbReference type="CDD" id="cd03467">
    <property type="entry name" value="Rieske"/>
    <property type="match status" value="1"/>
</dbReference>
<dbReference type="Proteomes" id="UP001174691">
    <property type="component" value="Unassembled WGS sequence"/>
</dbReference>
<keyword evidence="8" id="KW-1185">Reference proteome</keyword>
<keyword evidence="3" id="KW-0408">Iron</keyword>
<evidence type="ECO:0000256" key="2">
    <source>
        <dbReference type="ARBA" id="ARBA00022723"/>
    </source>
</evidence>
<dbReference type="PANTHER" id="PTHR21496">
    <property type="entry name" value="FERREDOXIN-RELATED"/>
    <property type="match status" value="1"/>
</dbReference>
<name>A0AA38S6J1_9PEZI</name>
<comment type="cofactor">
    <cofactor evidence="5">
        <name>[2Fe-2S] cluster</name>
        <dbReference type="ChEBI" id="CHEBI:190135"/>
    </cofactor>
</comment>
<dbReference type="EMBL" id="JANBVN010000044">
    <property type="protein sequence ID" value="KAJ9157145.1"/>
    <property type="molecule type" value="Genomic_DNA"/>
</dbReference>
<accession>A0AA38S6J1</accession>
<sequence length="166" mass="18411">MLSFWAPSRADADWFHVGPASAFPNLVSQPLLCKGDTTPGCKVFHIPKDNPSDGTEVPIDDVGVDLKDQVLVFQFRGKFHAIDHSCPHSSYPLSDGILFDVEDFGVVLSAGIQCPKHNWSFDLFTGMGDRGNYRLPIWEVQLRDGNATASDGNVKEVWVRRKPRIG</sequence>
<keyword evidence="2" id="KW-0479">Metal-binding</keyword>
<dbReference type="GO" id="GO:0051537">
    <property type="term" value="F:2 iron, 2 sulfur cluster binding"/>
    <property type="evidence" value="ECO:0007669"/>
    <property type="project" value="UniProtKB-KW"/>
</dbReference>
<dbReference type="GO" id="GO:0046872">
    <property type="term" value="F:metal ion binding"/>
    <property type="evidence" value="ECO:0007669"/>
    <property type="project" value="UniProtKB-KW"/>
</dbReference>
<evidence type="ECO:0000256" key="5">
    <source>
        <dbReference type="ARBA" id="ARBA00034078"/>
    </source>
</evidence>
<evidence type="ECO:0000259" key="6">
    <source>
        <dbReference type="PROSITE" id="PS51296"/>
    </source>
</evidence>
<dbReference type="InterPro" id="IPR017941">
    <property type="entry name" value="Rieske_2Fe-2S"/>
</dbReference>
<dbReference type="AlphaFoldDB" id="A0AA38S6J1"/>
<dbReference type="Pfam" id="PF00355">
    <property type="entry name" value="Rieske"/>
    <property type="match status" value="1"/>
</dbReference>
<dbReference type="PANTHER" id="PTHR21496:SF0">
    <property type="entry name" value="RIESKE DOMAIN-CONTAINING PROTEIN"/>
    <property type="match status" value="1"/>
</dbReference>
<proteinExistence type="predicted"/>
<feature type="domain" description="Rieske" evidence="6">
    <location>
        <begin position="54"/>
        <end position="149"/>
    </location>
</feature>
<dbReference type="Gene3D" id="2.102.10.10">
    <property type="entry name" value="Rieske [2Fe-2S] iron-sulphur domain"/>
    <property type="match status" value="1"/>
</dbReference>
<evidence type="ECO:0000256" key="4">
    <source>
        <dbReference type="ARBA" id="ARBA00023014"/>
    </source>
</evidence>
<protein>
    <recommendedName>
        <fullName evidence="6">Rieske domain-containing protein</fullName>
    </recommendedName>
</protein>
<evidence type="ECO:0000313" key="8">
    <source>
        <dbReference type="Proteomes" id="UP001174691"/>
    </source>
</evidence>
<gene>
    <name evidence="7" type="ORF">NKR19_g3792</name>
</gene>
<keyword evidence="1" id="KW-0001">2Fe-2S</keyword>
<evidence type="ECO:0000256" key="1">
    <source>
        <dbReference type="ARBA" id="ARBA00022714"/>
    </source>
</evidence>